<evidence type="ECO:0000256" key="48">
    <source>
        <dbReference type="ARBA" id="ARBA00049422"/>
    </source>
</evidence>
<reference evidence="57" key="2">
    <citation type="journal article" date="2007" name="Microbiology">
        <title>Isolation of the biosynthetic gene cluster for tautomycetin, a linear polyketide T cell-specific immunomodulator from Streptomyces sp. CK4412.</title>
        <authorList>
            <person name="Choi S.S."/>
            <person name="Hur Y.A."/>
            <person name="Sherman D.H."/>
            <person name="Kim E.S."/>
        </authorList>
    </citation>
    <scope>NUCLEOTIDE SEQUENCE</scope>
    <source>
        <strain evidence="57">CK4412</strain>
    </source>
</reference>
<dbReference type="SMART" id="SM00829">
    <property type="entry name" value="PKS_ER"/>
    <property type="match status" value="2"/>
</dbReference>
<accession>A4KCE5</accession>
<comment type="catalytic activity">
    <reaction evidence="26">
        <text>tetradecanoyl-[ACP] + malonyl-[ACP] + H(+) = 3-oxohexadecanoyl-[ACP] + holo-[ACP] + CO2</text>
        <dbReference type="Rhea" id="RHEA:41900"/>
        <dbReference type="Rhea" id="RHEA-COMP:9623"/>
        <dbReference type="Rhea" id="RHEA-COMP:9648"/>
        <dbReference type="Rhea" id="RHEA-COMP:9649"/>
        <dbReference type="Rhea" id="RHEA-COMP:9685"/>
        <dbReference type="ChEBI" id="CHEBI:15378"/>
        <dbReference type="ChEBI" id="CHEBI:16526"/>
        <dbReference type="ChEBI" id="CHEBI:64479"/>
        <dbReference type="ChEBI" id="CHEBI:78449"/>
        <dbReference type="ChEBI" id="CHEBI:78477"/>
        <dbReference type="ChEBI" id="CHEBI:78478"/>
    </reaction>
    <physiologicalReaction direction="left-to-right" evidence="26">
        <dbReference type="Rhea" id="RHEA:41901"/>
    </physiologicalReaction>
</comment>
<dbReference type="InterPro" id="IPR041618">
    <property type="entry name" value="PKS_DE"/>
</dbReference>
<comment type="catalytic activity">
    <reaction evidence="32">
        <text>acetyl-[ACP] + malonyl-[ACP] + H(+) = 3-oxobutanoyl-[ACP] + holo-[ACP] + CO2</text>
        <dbReference type="Rhea" id="RHEA:41800"/>
        <dbReference type="Rhea" id="RHEA-COMP:9621"/>
        <dbReference type="Rhea" id="RHEA-COMP:9623"/>
        <dbReference type="Rhea" id="RHEA-COMP:9625"/>
        <dbReference type="Rhea" id="RHEA-COMP:9685"/>
        <dbReference type="ChEBI" id="CHEBI:15378"/>
        <dbReference type="ChEBI" id="CHEBI:16526"/>
        <dbReference type="ChEBI" id="CHEBI:64479"/>
        <dbReference type="ChEBI" id="CHEBI:78446"/>
        <dbReference type="ChEBI" id="CHEBI:78449"/>
        <dbReference type="ChEBI" id="CHEBI:78450"/>
    </reaction>
    <physiologicalReaction direction="left-to-right" evidence="32">
        <dbReference type="Rhea" id="RHEA:41801"/>
    </physiologicalReaction>
</comment>
<dbReference type="InterPro" id="IPR016035">
    <property type="entry name" value="Acyl_Trfase/lysoPLipase"/>
</dbReference>
<dbReference type="SMART" id="SM00824">
    <property type="entry name" value="PKS_TE"/>
    <property type="match status" value="1"/>
</dbReference>
<evidence type="ECO:0000256" key="18">
    <source>
        <dbReference type="ARBA" id="ARBA00023399"/>
    </source>
</evidence>
<dbReference type="InterPro" id="IPR049900">
    <property type="entry name" value="PKS_mFAS_DH"/>
</dbReference>
<evidence type="ECO:0000256" key="9">
    <source>
        <dbReference type="ARBA" id="ARBA00023239"/>
    </source>
</evidence>
<evidence type="ECO:0000256" key="16">
    <source>
        <dbReference type="ARBA" id="ARBA00023394"/>
    </source>
</evidence>
<evidence type="ECO:0000313" key="57">
    <source>
        <dbReference type="EMBL" id="ABI94380.1"/>
    </source>
</evidence>
<dbReference type="Pfam" id="PF14765">
    <property type="entry name" value="PS-DH"/>
    <property type="match status" value="3"/>
</dbReference>
<comment type="catalytic activity">
    <reaction evidence="24">
        <text>a (3R)-hydroxyacyl-[ACP] + NADP(+) = a 3-oxoacyl-[ACP] + NADPH + H(+)</text>
        <dbReference type="Rhea" id="RHEA:17397"/>
        <dbReference type="Rhea" id="RHEA-COMP:9916"/>
        <dbReference type="Rhea" id="RHEA-COMP:9945"/>
        <dbReference type="ChEBI" id="CHEBI:15378"/>
        <dbReference type="ChEBI" id="CHEBI:57783"/>
        <dbReference type="ChEBI" id="CHEBI:58349"/>
        <dbReference type="ChEBI" id="CHEBI:78776"/>
        <dbReference type="ChEBI" id="CHEBI:78827"/>
        <dbReference type="EC" id="1.1.1.100"/>
    </reaction>
    <physiologicalReaction direction="right-to-left" evidence="24">
        <dbReference type="Rhea" id="RHEA:17399"/>
    </physiologicalReaction>
</comment>
<dbReference type="GO" id="GO:0141148">
    <property type="term" value="F:enoyl-[acyl-carrier-protein] reductase (NADPH) activity"/>
    <property type="evidence" value="ECO:0007669"/>
    <property type="project" value="UniProtKB-EC"/>
</dbReference>
<comment type="catalytic activity">
    <reaction evidence="47">
        <text>3-oxohexadecanoyl-[ACP] + NADPH + H(+) = (3R)-hydroxyhexadecanoyl-[ACP] + NADP(+)</text>
        <dbReference type="Rhea" id="RHEA:41904"/>
        <dbReference type="Rhea" id="RHEA-COMP:9649"/>
        <dbReference type="Rhea" id="RHEA-COMP:9650"/>
        <dbReference type="ChEBI" id="CHEBI:15378"/>
        <dbReference type="ChEBI" id="CHEBI:57783"/>
        <dbReference type="ChEBI" id="CHEBI:58349"/>
        <dbReference type="ChEBI" id="CHEBI:78478"/>
        <dbReference type="ChEBI" id="CHEBI:78480"/>
    </reaction>
    <physiologicalReaction direction="left-to-right" evidence="47">
        <dbReference type="Rhea" id="RHEA:41905"/>
    </physiologicalReaction>
</comment>
<comment type="catalytic activity">
    <reaction evidence="41">
        <text>hexadecanoyl-[ACP] + H2O = hexadecanoate + holo-[ACP] + H(+)</text>
        <dbReference type="Rhea" id="RHEA:41932"/>
        <dbReference type="Rhea" id="RHEA-COMP:9652"/>
        <dbReference type="Rhea" id="RHEA-COMP:9685"/>
        <dbReference type="ChEBI" id="CHEBI:7896"/>
        <dbReference type="ChEBI" id="CHEBI:15377"/>
        <dbReference type="ChEBI" id="CHEBI:15378"/>
        <dbReference type="ChEBI" id="CHEBI:64479"/>
        <dbReference type="ChEBI" id="CHEBI:78483"/>
        <dbReference type="EC" id="3.1.2.14"/>
    </reaction>
    <physiologicalReaction direction="left-to-right" evidence="41">
        <dbReference type="Rhea" id="RHEA:41933"/>
    </physiologicalReaction>
</comment>
<dbReference type="InterPro" id="IPR016036">
    <property type="entry name" value="Malonyl_transacylase_ACP-bd"/>
</dbReference>
<dbReference type="InterPro" id="IPR013154">
    <property type="entry name" value="ADH-like_N"/>
</dbReference>
<dbReference type="SMART" id="SM00825">
    <property type="entry name" value="PKS_KS"/>
    <property type="match status" value="4"/>
</dbReference>
<dbReference type="SUPFAM" id="SSF50129">
    <property type="entry name" value="GroES-like"/>
    <property type="match status" value="2"/>
</dbReference>
<dbReference type="Gene3D" id="3.40.50.11460">
    <property type="match status" value="1"/>
</dbReference>
<evidence type="ECO:0000256" key="2">
    <source>
        <dbReference type="ARBA" id="ARBA00005189"/>
    </source>
</evidence>
<comment type="catalytic activity">
    <reaction evidence="49">
        <text>butanoyl-[ACP] + malonyl-[ACP] + H(+) = 3-oxohexanoyl-[ACP] + holo-[ACP] + CO2</text>
        <dbReference type="Rhea" id="RHEA:41820"/>
        <dbReference type="Rhea" id="RHEA-COMP:9623"/>
        <dbReference type="Rhea" id="RHEA-COMP:9628"/>
        <dbReference type="Rhea" id="RHEA-COMP:9629"/>
        <dbReference type="Rhea" id="RHEA-COMP:9685"/>
        <dbReference type="ChEBI" id="CHEBI:15378"/>
        <dbReference type="ChEBI" id="CHEBI:16526"/>
        <dbReference type="ChEBI" id="CHEBI:64479"/>
        <dbReference type="ChEBI" id="CHEBI:78449"/>
        <dbReference type="ChEBI" id="CHEBI:78454"/>
        <dbReference type="ChEBI" id="CHEBI:78456"/>
    </reaction>
    <physiologicalReaction direction="left-to-right" evidence="49">
        <dbReference type="Rhea" id="RHEA:41821"/>
    </physiologicalReaction>
</comment>
<dbReference type="FunFam" id="3.40.50.720:FF:000209">
    <property type="entry name" value="Polyketide synthase Pks12"/>
    <property type="match status" value="1"/>
</dbReference>
<dbReference type="InterPro" id="IPR049552">
    <property type="entry name" value="PKS_DH_N"/>
</dbReference>
<dbReference type="GO" id="GO:0031177">
    <property type="term" value="F:phosphopantetheine binding"/>
    <property type="evidence" value="ECO:0007669"/>
    <property type="project" value="InterPro"/>
</dbReference>
<feature type="active site" description="Proton donor; for dehydratase activity" evidence="52">
    <location>
        <position position="3175"/>
    </location>
</feature>
<feature type="domain" description="Carrier" evidence="54">
    <location>
        <begin position="2014"/>
        <end position="2089"/>
    </location>
</feature>
<feature type="domain" description="Ketosynthase family 3 (KS3)" evidence="55">
    <location>
        <begin position="2108"/>
        <end position="2532"/>
    </location>
</feature>
<evidence type="ECO:0000256" key="17">
    <source>
        <dbReference type="ARBA" id="ARBA00023398"/>
    </source>
</evidence>
<feature type="region of interest" description="C-terminal hotdog fold" evidence="52">
    <location>
        <begin position="1116"/>
        <end position="1255"/>
    </location>
</feature>
<dbReference type="Pfam" id="PF00550">
    <property type="entry name" value="PP-binding"/>
    <property type="match status" value="4"/>
</dbReference>
<keyword evidence="58" id="KW-0002">3D-structure</keyword>
<feature type="domain" description="Ketosynthase family 3 (KS3)" evidence="55">
    <location>
        <begin position="5829"/>
        <end position="6254"/>
    </location>
</feature>
<dbReference type="PDB" id="3LCR">
    <property type="method" value="X-ray"/>
    <property type="resolution" value="2.00 A"/>
    <property type="chains" value="A/B=7326-7620"/>
</dbReference>
<dbReference type="InterPro" id="IPR002364">
    <property type="entry name" value="Quin_OxRdtase/zeta-crystal_CS"/>
</dbReference>
<dbReference type="FunFam" id="1.10.1200.10:FF:000007">
    <property type="entry name" value="Probable polyketide synthase pks17"/>
    <property type="match status" value="3"/>
</dbReference>
<comment type="catalytic activity">
    <reaction evidence="39">
        <text>a 2,3-saturated acyl-[ACP] + NADP(+) = a (2E)-enoyl-[ACP] + NADPH + H(+)</text>
        <dbReference type="Rhea" id="RHEA:22564"/>
        <dbReference type="Rhea" id="RHEA-COMP:9925"/>
        <dbReference type="Rhea" id="RHEA-COMP:9926"/>
        <dbReference type="ChEBI" id="CHEBI:15378"/>
        <dbReference type="ChEBI" id="CHEBI:57783"/>
        <dbReference type="ChEBI" id="CHEBI:58349"/>
        <dbReference type="ChEBI" id="CHEBI:78784"/>
        <dbReference type="ChEBI" id="CHEBI:78785"/>
        <dbReference type="EC" id="1.3.1.39"/>
    </reaction>
    <physiologicalReaction direction="right-to-left" evidence="39">
        <dbReference type="Rhea" id="RHEA:22566"/>
    </physiologicalReaction>
</comment>
<dbReference type="InterPro" id="IPR055123">
    <property type="entry name" value="SpnB-like_Rossmann"/>
</dbReference>
<comment type="function">
    <text evidence="21">Fatty acid synthetase is a multifunctional enzyme that catalyzes the de novo biosynthesis of long-chain saturated fatty acids starting from acetyl-CoA and malonyl-CoA in the presence of NADPH. This multifunctional protein contains 7 catalytic activities and a site for the binding of the prosthetic group 4'-phosphopantetheine of the acyl carrier protein ([ACP]) domain.</text>
</comment>
<feature type="domain" description="PKS/mFAS DH" evidence="56">
    <location>
        <begin position="977"/>
        <end position="1255"/>
    </location>
</feature>
<dbReference type="InterPro" id="IPR014043">
    <property type="entry name" value="Acyl_transferase_dom"/>
</dbReference>
<dbReference type="InterPro" id="IPR036736">
    <property type="entry name" value="ACP-like_sf"/>
</dbReference>
<dbReference type="CDD" id="cd05195">
    <property type="entry name" value="enoyl_red"/>
    <property type="match status" value="2"/>
</dbReference>
<dbReference type="GO" id="GO:0033068">
    <property type="term" value="P:macrolide biosynthetic process"/>
    <property type="evidence" value="ECO:0007669"/>
    <property type="project" value="UniProtKB-ARBA"/>
</dbReference>
<comment type="catalytic activity">
    <reaction evidence="48">
        <text>3-oxooctanoyl-[ACP] + NADPH + H(+) = (3R)-hydroxyoctanoyl-[ACP] + NADP(+)</text>
        <dbReference type="Rhea" id="RHEA:41840"/>
        <dbReference type="Rhea" id="RHEA-COMP:9633"/>
        <dbReference type="Rhea" id="RHEA-COMP:9634"/>
        <dbReference type="ChEBI" id="CHEBI:15378"/>
        <dbReference type="ChEBI" id="CHEBI:57783"/>
        <dbReference type="ChEBI" id="CHEBI:58349"/>
        <dbReference type="ChEBI" id="CHEBI:78460"/>
        <dbReference type="ChEBI" id="CHEBI:78461"/>
    </reaction>
    <physiologicalReaction direction="left-to-right" evidence="48">
        <dbReference type="Rhea" id="RHEA:41841"/>
    </physiologicalReaction>
</comment>
<evidence type="ECO:0000256" key="34">
    <source>
        <dbReference type="ARBA" id="ARBA00048281"/>
    </source>
</evidence>
<dbReference type="EvolutionaryTrace" id="A4KCE5"/>
<dbReference type="GO" id="GO:0004315">
    <property type="term" value="F:3-oxoacyl-[acyl-carrier-protein] synthase activity"/>
    <property type="evidence" value="ECO:0007669"/>
    <property type="project" value="UniProtKB-EC"/>
</dbReference>
<evidence type="ECO:0000256" key="32">
    <source>
        <dbReference type="ARBA" id="ARBA00047961"/>
    </source>
</evidence>
<proteinExistence type="evidence at protein level"/>
<feature type="region of interest" description="N-terminal hotdog fold" evidence="52">
    <location>
        <begin position="977"/>
        <end position="1100"/>
    </location>
</feature>
<evidence type="ECO:0000256" key="19">
    <source>
        <dbReference type="ARBA" id="ARBA00023401"/>
    </source>
</evidence>
<evidence type="ECO:0000256" key="8">
    <source>
        <dbReference type="ARBA" id="ARBA00023194"/>
    </source>
</evidence>
<comment type="catalytic activity">
    <reaction evidence="45">
        <text>(2E)-tetradecenoyl-[ACP] + NADPH + H(+) = tetradecanoyl-[ACP] + NADP(+)</text>
        <dbReference type="Rhea" id="RHEA:41896"/>
        <dbReference type="Rhea" id="RHEA-COMP:9647"/>
        <dbReference type="Rhea" id="RHEA-COMP:9648"/>
        <dbReference type="ChEBI" id="CHEBI:15378"/>
        <dbReference type="ChEBI" id="CHEBI:57783"/>
        <dbReference type="ChEBI" id="CHEBI:58349"/>
        <dbReference type="ChEBI" id="CHEBI:78475"/>
        <dbReference type="ChEBI" id="CHEBI:78477"/>
    </reaction>
    <physiologicalReaction direction="left-to-right" evidence="45">
        <dbReference type="Rhea" id="RHEA:41897"/>
    </physiologicalReaction>
</comment>
<evidence type="ECO:0000256" key="1">
    <source>
        <dbReference type="ARBA" id="ARBA00004792"/>
    </source>
</evidence>
<feature type="domain" description="Carrier" evidence="54">
    <location>
        <begin position="4026"/>
        <end position="4101"/>
    </location>
</feature>
<evidence type="ECO:0000256" key="44">
    <source>
        <dbReference type="ARBA" id="ARBA00049109"/>
    </source>
</evidence>
<evidence type="ECO:0000256" key="38">
    <source>
        <dbReference type="ARBA" id="ARBA00048571"/>
    </source>
</evidence>
<dbReference type="EMBL" id="DQ983361">
    <property type="protein sequence ID" value="ABI94380.1"/>
    <property type="molecule type" value="Genomic_DNA"/>
</dbReference>
<comment type="catalytic activity">
    <reaction evidence="31">
        <text>3-oxobutanoyl-[ACP] + NADPH + H(+) = (3R)-hydroxybutanoyl-[ACP] + NADP(+)</text>
        <dbReference type="Rhea" id="RHEA:41804"/>
        <dbReference type="Rhea" id="RHEA-COMP:9625"/>
        <dbReference type="Rhea" id="RHEA-COMP:9626"/>
        <dbReference type="ChEBI" id="CHEBI:15378"/>
        <dbReference type="ChEBI" id="CHEBI:57783"/>
        <dbReference type="ChEBI" id="CHEBI:58349"/>
        <dbReference type="ChEBI" id="CHEBI:78450"/>
        <dbReference type="ChEBI" id="CHEBI:78451"/>
    </reaction>
    <physiologicalReaction direction="left-to-right" evidence="31">
        <dbReference type="Rhea" id="RHEA:41805"/>
    </physiologicalReaction>
</comment>
<dbReference type="InterPro" id="IPR014030">
    <property type="entry name" value="Ketoacyl_synth_N"/>
</dbReference>
<evidence type="ECO:0000256" key="46">
    <source>
        <dbReference type="ARBA" id="ARBA00049263"/>
    </source>
</evidence>
<dbReference type="InterPro" id="IPR042104">
    <property type="entry name" value="PKS_dehydratase_sf"/>
</dbReference>
<dbReference type="Gene3D" id="3.40.50.1820">
    <property type="entry name" value="alpha/beta hydrolase"/>
    <property type="match status" value="1"/>
</dbReference>
<sequence length="7620" mass="794565">MPSPAGLGRPTTVPTRLFCSTPTSTTSSTSRFAISERPTRELMMAVSVDKLTEALRASLLANTRLRQENKTLADAAGEPIAIVGMACRYPGGVAGPDDLWRLVESGGDGVGPFPADRGWDLDELLGTAESPPASVTSEGGFLADAGDFDAAFFRMSPREALATDPQQRLLLETSWEALEHAGIDPVALKGSRTGVFAGAYQMGYTGLVTESDEQLRGHAFTGGAGSVTSGRVAYTLGLEGPAVSVDTACSSSLVAMHLAAQALRAGECTLALAGGVTVMATPETFIAFTVQGGTAADGRCKSFAEAADGAGWSEGVGMLVLERLSDARRNGHEVFAVMRSSAVNQDGASNGLTAPNGPSQQRVIRQALAAAGLSPTDVDAVEAHGTGTKLGDPIEAQALLSTYGHNRPDDRPLWLGSLKSNIGHTQAAAGVGGVIKMVQALRHGILPRTLHVDRPTTHVEWEQGDVRLLTESIPWPETGRPRRAGVSSFGVSGTNAHVILEAATADIDAEPAAEGDEPAADGAEVPIALGDFGADGVVPWVLSGKTDEAVQAQAARLLEHLESVPALRPVDVGWSLAGFRSAFDHRAVVVGAGPDELTAGLRALAAGRPAAEVLQGSTRGKRDAVFVFPGQGAQWVGMAQELIESSPVFASSMRECAEALEPFVDWSLADVLGDEAALQRVDVVQPALWAVMVSLAAVWQSAGVSPSAVVGHSQGEIAAACVAGALSLSDGARVVALRSRAIAEHLTGGGMMALSVPAAAARDLIADRPGVSLAAINGPSSVVVSGEADALDSLQEYCEEQGIQARRIAVDYASHSHLVERIEDRLLADLAPVTPRSSSVPVFSSVTGALMDTAEWDAGYWYRNLRNTVLFEQALTAAEPAVVIEVSPHPVLAPAVQDVAPVVGTLRRGEGGLLRLVLALAQAWTHGAPVRWDAVFAGRSAVRVGLPTYAFQHQRYWPGPATSPADVAAAGLSPAEHPLLGAVVPLPHTDGVVFTSRLSLRTHPWLADHAVRGTVLLPGTGFVELAVLAGDSVRCDRVDELVLEAPLVLPAQGGVQLQVVVGEAEPDTSRRGVAVYARPDGQEEWTRHATGTVSAGAAGAGAEFDPVSRDWPVPGATEIDTGEFYEQLDAGGFLAYGPVFRGLGRAWRAGDRILAEVELPEAGRGLAASFGIHPALLDAALHPAVFAEPAAARDDGLPFSFTDIVLRAAGASRLRVALTRTGPDQLAIAVADSTGSPVLSIGSLTIRPVRAGAVTAGSGDGTMLRIDWVETAPAEATADAADAVLLAAEGDPNEVVRSTHDLTARVLGQLQQHLGTDERPVVVTTRGAIAADSGESVTDIAAAAVWGLVRSAQSEHPGRIVLLDSDTEVDAAVLGRVLTADEPQLVLRNGKLLAARLTRVTGADELTAPASSPELWRLDSTEKGTLENLALQPVPELAGPLEQGQVRVRVRAAGLNFRDVLNALGMVDDPRAAGPLGGEISGVIVETGPGVTSLVPGDRVMGIVPGGFGPEAVTDHRLLTTIPSGWSFVTAASVPVAFLTAYYGLVDLAGLRSGESLLVHAGAGGVGSAAIQLARHLGAEVFATAHPAKWPVLHAQGLTTDRVASSRDLAFRERFQALDVVLNSLAGEFVDASLDVLAPGGRFLEMGKTDIRSADDLREQRPGLSYQAFDLMDAGIDRIQEMLQEVARLFAVGVLKPLPVTAFDVRRGQDAFRHMSQARHVGKLVLTIPHALVPDGTVLITGGTGGLAGAVARHLVTEHGTRHLLLLSRRGPDAPGAAELIADLTRSGATAQVLACDVTDRAALAEALAAVSPDHPLTGVVHTAGIIEDGLLGSITREQLDRVLAPKVDAAWHLHELTRDLDLAMFVVFSSLAGFMGGGGQSNYAAGNVFLDALMQHRRRAGLPGLSMAWGAWTTEIGLVGTLSEVDIARMARSAMPPMSVEQGLDLFDRALGTGHPVLGLTRLKVQALRAQHDAPLWRALTGGIARRTADNTRAGRHGLGERLAALPAAERRQILTDLVRDAAAAVLGHASGTQINADQPFSDLGFDSLTSVELRNLLRARTGVSLAAGAVFDYPTVARLAAHLATGFGEPETTETTTVPAPVSVTGDPIVLVGMACRFPGGVADPDDLWQLVAGGIDGVTAFPADRGWDLDALLGADGSAASATAEGGFLAGAGEFDAAFFRISPREALATDPQQRLLLEVSWEALERAGIDPGTLAGSPTGVFAGAFGSGYGELVARSGEQLQGHLITGTAGSAISGRVAYALGLEGPAVSVDTACSSSLVAMHLAAQALRAGECSLALAGGVTVMATADAFVGFTAQGGLSPDGRCRSFADSADGTGWSEGVGVVVLERLSDAVRNGHEVLAVMRSSAVNQDGASNGLTAPNGPSQQRVIRQALAAAGLSSADVDAVEAHGTGTRLGDPIEAQALLSTYGQDRPGDRPLWLGSLKSNIGHAQAAAGVGGVIKMVMALRHGVLPRTLHVDEPSTQVDWTQGDVRLLTDAVPWPETGRPRRAGVSSFGVSGTNAHVILEAPEATGPEPGPEPGSEVGGPVPWVLSARTAEAVRAQAARLVEHVEADPSLRPVDVGWSLVDTRAVFDHRAVVVGSDREQLLAGVRHVSPVAAGADPRVGVLFTGQGAQRVGMARGLYERSPVFAAALDEILAELDPLLERSLAGVMWGDDPGLVDRTGWAQPALFAVEAALFAVLRSYGVRPAFLLGHSIGEVTAAYVAGVWSLPDACRVVAARARLMQALPAGGAMATVQLPEADVVPLLPEGVAVAAVNTAGSVVVSGPRDAVEGLLASVSVKVTRLRVSHAFHSALMDPMLAEFARVLESVEFREPRIPVVSNLTGVVGDELTSPGYWVRQVRGTVRFADGVRWLGEQGVSVLVEAGPDGVLSGLVDNSAPMLRRKRDDSEAVLAAVGHLWANGVAVDWAPAFEGLDARRVKLPTYAFQHQRFWPDTTGGPADVAAAGLSAAEHPLLGAVLPLPQFDGVVFTSRLSLRTHPWLADHAVRGVAVFPGAGFVELAVRAGDSVGCDHVDELVLEAPLVLPAQGGVQVQVLVGAEADARRSIAVHARPDGEETWTRHATGTISATVAEAGPEFAPFARPWPGPEATELDTAGFYERVREGGLLAYGPMFQGLHRAWRDGDRVLAEVELSDAARGTSFGLHPALLDAALQAMAFAGLDAVESGGLPFSFSGVVLRATGASRLRVVLTPQGADQAAIVVADGAGSPVLSIGSLTVRAAVAPGAAAGTGDRSLLAPQWPEIPVPDAEPVAEWVMVDPDAAAHAGLPEVATGTDDEAQPRAVILPVSGDPDDVVESAHDRTAWVLEQLQVRLEGTAVPLVVVTRGAVAAQPGETVTDLAAAAVWGLVRSAQTENPGRIVLLDTDAEVDAVLLGQVLAVGEPQLAWRQGRLHTARLYRTGRGDELPVPAAEVPWRLDTTGRGTLENLALVPRPELGEPLEAGQVRLDVRAAGLNFRDVLNALGMYRGQAGPLGGEIAGVVTEVGHGVTGVRPGDRVLGLAFGSIGPVAVTDERLLTAMPEDWSFATAAAVPIVFLTAYYGLVDLAGLHPGESVLIHAGAGGVGMAAIQLARHLGADVYATASEAKWPVLHERGVAQHRIASSRDLTFRERFRTATEGRGVDVVLNSLAGEFVDASLDVLAPGGRFLEMGKTDIRSAQELAPRANYAAFDLMDAGWDRIQEMLRDVMGLFGAGVLHPLPVTAWDVRRAQDAFRHMSQARHVGKLVLTIPRALDPDGTVVITGGTGGLGGVMARHLADHGARKLLLLSRRGADAPGAAELVADLAQRGAVAEIVACDVADRSALAVALAARTVTGVVHTAGVVEDGVLGSLSRDRLDRVLVPKVDAAWHLHELTCDQDLAMFVVFSSLAGISGGAGQGNYAAGNVFLDALMQHRRHAGLPGLSMAWGAWTTEIGLTGTLSRTDLARLARSAMPPLSAEQGVELFDRALETGHPVLALTRLNIAALRNQQDLPAVWRALAGGSARRAADNVPSPHELPAAERRRVLTDLVRETAASVLGHASAAQIDPDQPFNELGFDSLTSVELRNLLQSRTGLSLASSAVFDYPTVTRLAGYLAAESGDPAPDPALVPALVPVADDPIVIVGMACRYPGGVTDPDGLWRVVTGEIDGITPFPADRGWDLDALLGADGSGTSMSATAEGGFIDGADEFDAQFFRISPREALATDPQQRLLLEVSWEALEQAGIAPSSLVGTPTGVFAGAYQSGYTDIVDHGNEELRGHLVTGGASSAISGRVAYTLGLEGPAVSVDTACSSSLVAMHLAAQALRSGECTLALAGGVTVMATPGAIVGLTAQGPLAGDGRCKSFSDGADGAGWSEGVGMIVLERLSDAERHGHEVLAVFRSSAVNQDGASNGLTAPNGPSQQRVIRQALAAAGLSTADVDAVEAHGTGTRLGDPIEAQALLATYGHNRPDDRPLWLGSLKSNIGHTQAAAGVGGVIKMVMALRHGLLPKTLHVDAPTSQVDWTKGNVRLLTSAVPWPENGHPRRAGVSSFGISGTNAHVILEAPSWAEVPPPVSADNEGVVPWVLSGKTDDAARAQAARLLEHVESVPALRPVDVGWSLLETREAFDHRTVVVGSDRDELLDGLRAVTTGEQAPKQARRANRVVFVFPGQGGQWVGMAQDLLGSSPVFAASFAECQAALAAFVDWSLEDVLGDEVALKRVEVVQPVLWAVMVSLAAVWRSFGVEPDAVVGASQGEIAAAVVAGELSLADGARVVALRSRLLAERMVGRGVLASIALPVERVRELLPEGLSIAGVNGPATVTVAGGQDAVEGFTARLTEEGVRARVVASSVATHCALVDDLEDDLAELLREVEPREGAVPFYSTVDPGLREPGTLDAGYWFANMRRPVSFEPVVRELVESESLTFIEVGPHPVLLPPIQDIADLHATGSTVVVSTLRRNQGDLRRLVASVAQAYSYGVAVDWAPLFHGRGARRVALPTYAFQRRRYWPEMTGGPAGVTAAGLDSAEHPLLGAMVTLPHSDGVLFTSRLSLRTHPWLADHAVQGTVIFPGTGYVELAVRAGDSVGCDRLDELVLEAPLVLPAQGGVQVQLVVDAGGTQRAFAVYARPDGQDEWTRHATGVLSSGAAQAGAEFDPVSQAWPAAGATEMDLSQFYAATDSYGPQFQGLTRAWRHGDQILAEVELPEAARGAAGSYVIHPALLDAALHPAAFAGLSDGGLPFSFTDVVLHASGAARLRVTMTRTGPDEVAVAVADGTGLPVLSIGALAVRPFNTGSLTGGADDGAVLTLDWIGIDPAGIPVDSWTVADRTAPLGDETATLPVVLVVSGDPVTVAESSHELTGWVLTQLQQWLGSESTVPLVVMTRGAVAVRTSSSAPASPEGARGEPVPDLPAAAVWGLVRSAQTENPGRIVLLDTDSDLDAATLGNVLAADEPQLVLRDGRLHAGRLTRSRLSAGAPLEPAGTVLITGGTGGLGGVVARHLVSAYGIRSLVLLSRRGADAPGAAELVAELSQQGAEAELVACDVADRSALAEVLASRSIGGVVHVAGVLDDGVIDTLSREQLDRVLAPKVDAAWHLHELTRDLDLSMFVVFSSLAGILGGGGQGNYAAGNAFLDALMQQRRHDGLPGLSLAWGAWTTEVGRTGELSEVDLRRIARSAIPPVAAGQGMELFDRALRAGSPVVALTRLNVRALRDQAGVPAVWRALAGGMLRRAADNTIDGRSGPAHRLAELAPADREKQLLDLVGDAASAVLGYAPGTRISADQPFKELGLDSLTAVELRNVLKTRTGLRLASSAVFDYPTVARLAAHLAAGFDDVRPAVPVTVPALPPVTDDPVVIVGMACRFPGGVMNPDDLWQLVADEADGVAPFPTDRGWDLGRLLGTVSRTAASAASEGGFVDGVDEFDAAFFRISPREALATDPQQRLLLEVSWEALEQAGIDPHSLAGSPTGVFAGAYQSGYTELVARSGMDVQGHMITGAASSAISGRVAYALGLEGPAVSVDTACSSSMVSMHLAAQALRAGECSLALAGGVTVMAEPDVFIGFTVQGGMAADGRCKSFAEAADGAGWSEGAGMIVLERLSDAVRNGHEVLAVMRSSAVNQDGASNGLTAPNGPSQQRLIRQALAAAGLSSADVDAVEAHGTGTRLGDPIEAQALLSTYGQDRPGDRPLWLGSLKSNIGHTQAAAGVGGVIKMVMALRHGILPRTLHVDAPTSQVDWTEGNVRLLTDAVPWPETGRPRRAGVSSFGISGTNAHVILEAPEATGSEPEPGSGPEPRPEVGGPVPWVLSARTAEAVRAQAARLVEHVEADPSLRPVDVGWSLVDTRAVFDHRAVVVGSDREQLLAGVRHVSPVAAGADPRVGVLFTGQGAQRVGMARGLYERSPVFAAALDEIVAELDPLLERSLAGVMWGDDPGLVDRTGWAQPALFAVEAALFAVLRSYGVRPAFLLGHSIGEVTAAYVAGVWSLPDACRVVAARARLMQALPAGGAMATVQLPEADVVPLLPEGVAVAAVNTAGSVVVSGPRDAVEGLLASVSVKVTRLRVSHAFHSALMDPMLAEFARVLESVEFREPRIPVVSNLTGVVGDELTSPGYWVRQVRGTVRFADGVRWLGEQGVSVLVEAGPDGVLSGLVDNSAPMLRRKRDDSEAVLAAVGHLWANGVTVDWAPVFEGRDARRVKLPTYAFQHQRFWPEVSAAAGDATSTGSRFDSELWASVEQQDTGTLAETLGVDSALAASMLPALASWRDRHRDAETVNGWRYREAWKPLNIRSSSTKDRRWAVVVPAGGSDDALVDAVTGALGTDVTVVEHDGMHTAEHGSHPLGDNDGTAIGSRFDGILFLSAVGGSDPATMLTTVTDLLSKMPDDGVPLWVVTRGAVSVGAQDPVTAPGQAAVWGLGRVAALEQPAVWGGLIDLPAQLDARSARALAAVLSDAAGEDQIAIRPAGTFGRRLTHAAAPGGPAPWKTSGTALITGGTGGLGAHVARWITERGAEHVVLVSRRGPDADGADLLRLELETAGARVTVAACDVTDRDALAQVVSEIPEEWPLRTVVHAAGVMGDPTLLTALTPRLLRHQLDPKVDGARHLDELTRDLELDAFVLFSSGAGVWGGGGQGAYAAANAFLDGLAAWRRSHGRPATSVAWGSWAEGGMLADAESEHRERLGLLGLVPMRPHLALAALQRVLHDDETGLVVTDLDWARFAPVFTAARPSPLLSDLPEAAVALVQPDAASTERPALRLAGLSAAEREEALLTLVREAVAAVLGHAPGTQVDDEQPFKELGFDSLTAVELRNVLQTRTGVGLAAGVVFDHPDPRSLAKALAAALRPADHAEPQEAQSDYFGELFLQAMRTGELAQAQQLMAGAAQLRLKYGDPAGPEAVPEIVRLGRGQLGPQLILVCPTVMTTGPQVYSRLAEELDAGRRVSALVPPGFHGGQALPATLTVLVRSLADVVQAEVADGEFALAGHSSGGVVAYEVARELEARGLAPRGVVLIDSYSFDGDGGRPEELFRSALNERFVEYLRLTGGGNLSQRITAQVWCLELLRGWRPEGLTAPTLYVRPAQPLVEQEKPEWRGDVLAAMGQVVEAPGDHFTIIEGEHVASTAHIVGDWLREAHAHYSTEGWGGGLRTEE</sequence>
<comment type="catalytic activity">
    <reaction evidence="35">
        <text>tetradecanoyl-[ACP] + H2O = tetradecanoate + holo-[ACP] + H(+)</text>
        <dbReference type="Rhea" id="RHEA:30123"/>
        <dbReference type="Rhea" id="RHEA-COMP:9648"/>
        <dbReference type="Rhea" id="RHEA-COMP:9685"/>
        <dbReference type="ChEBI" id="CHEBI:15377"/>
        <dbReference type="ChEBI" id="CHEBI:15378"/>
        <dbReference type="ChEBI" id="CHEBI:30807"/>
        <dbReference type="ChEBI" id="CHEBI:64479"/>
        <dbReference type="ChEBI" id="CHEBI:78477"/>
        <dbReference type="EC" id="3.1.2.14"/>
    </reaction>
    <physiologicalReaction direction="left-to-right" evidence="35">
        <dbReference type="Rhea" id="RHEA:30124"/>
    </physiologicalReaction>
</comment>
<dbReference type="CDD" id="cd08952">
    <property type="entry name" value="KR_1_SDR_x"/>
    <property type="match status" value="1"/>
</dbReference>
<dbReference type="InterPro" id="IPR016039">
    <property type="entry name" value="Thiolase-like"/>
</dbReference>
<comment type="catalytic activity">
    <reaction evidence="14">
        <text>(3R)-hydroxyhexanoyl-[ACP] = (2E)-hexenoyl-[ACP] + H2O</text>
        <dbReference type="Rhea" id="RHEA:41828"/>
        <dbReference type="Rhea" id="RHEA-COMP:9630"/>
        <dbReference type="Rhea" id="RHEA-COMP:9631"/>
        <dbReference type="ChEBI" id="CHEBI:15377"/>
        <dbReference type="ChEBI" id="CHEBI:78457"/>
        <dbReference type="ChEBI" id="CHEBI:78458"/>
    </reaction>
    <physiologicalReaction direction="left-to-right" evidence="14">
        <dbReference type="Rhea" id="RHEA:41829"/>
    </physiologicalReaction>
</comment>
<dbReference type="InterPro" id="IPR020843">
    <property type="entry name" value="ER"/>
</dbReference>
<evidence type="ECO:0000256" key="3">
    <source>
        <dbReference type="ARBA" id="ARBA00022450"/>
    </source>
</evidence>
<dbReference type="InterPro" id="IPR020806">
    <property type="entry name" value="PKS_PP-bd"/>
</dbReference>
<comment type="catalytic activity">
    <reaction evidence="50">
        <text>(2E)-decenoyl-[ACP] + NADPH + H(+) = decanoyl-[ACP] + NADP(+)</text>
        <dbReference type="Rhea" id="RHEA:41864"/>
        <dbReference type="Rhea" id="RHEA-COMP:9639"/>
        <dbReference type="Rhea" id="RHEA-COMP:9640"/>
        <dbReference type="ChEBI" id="CHEBI:15378"/>
        <dbReference type="ChEBI" id="CHEBI:57783"/>
        <dbReference type="ChEBI" id="CHEBI:58349"/>
        <dbReference type="ChEBI" id="CHEBI:78467"/>
        <dbReference type="ChEBI" id="CHEBI:78468"/>
    </reaction>
    <physiologicalReaction direction="left-to-right" evidence="50">
        <dbReference type="Rhea" id="RHEA:41865"/>
    </physiologicalReaction>
</comment>
<dbReference type="Pfam" id="PF00698">
    <property type="entry name" value="Acyl_transf_1"/>
    <property type="match status" value="4"/>
</dbReference>
<dbReference type="Pfam" id="PF21089">
    <property type="entry name" value="PKS_DH_N"/>
    <property type="match status" value="3"/>
</dbReference>
<feature type="region of interest" description="N-terminal hotdog fold" evidence="52">
    <location>
        <begin position="2978"/>
        <end position="3099"/>
    </location>
</feature>
<comment type="catalytic activity">
    <reaction evidence="25">
        <text>3-oxodecanoyl-[ACP] + NADPH + H(+) = (3R)-hydroxydecanoyl-[ACP] + NADP(+)</text>
        <dbReference type="Rhea" id="RHEA:41856"/>
        <dbReference type="Rhea" id="RHEA-COMP:9637"/>
        <dbReference type="Rhea" id="RHEA-COMP:9638"/>
        <dbReference type="ChEBI" id="CHEBI:15378"/>
        <dbReference type="ChEBI" id="CHEBI:57783"/>
        <dbReference type="ChEBI" id="CHEBI:58349"/>
        <dbReference type="ChEBI" id="CHEBI:78464"/>
        <dbReference type="ChEBI" id="CHEBI:78466"/>
    </reaction>
    <physiologicalReaction direction="left-to-right" evidence="25">
        <dbReference type="Rhea" id="RHEA:41857"/>
    </physiologicalReaction>
</comment>
<keyword evidence="8" id="KW-0045">Antibiotic biosynthesis</keyword>
<comment type="catalytic activity">
    <reaction evidence="27">
        <text>(2E)-butenoyl-[ACP] + NADPH + H(+) = butanoyl-[ACP] + NADP(+)</text>
        <dbReference type="Rhea" id="RHEA:41812"/>
        <dbReference type="Rhea" id="RHEA-COMP:9627"/>
        <dbReference type="Rhea" id="RHEA-COMP:9628"/>
        <dbReference type="ChEBI" id="CHEBI:15378"/>
        <dbReference type="ChEBI" id="CHEBI:57783"/>
        <dbReference type="ChEBI" id="CHEBI:58349"/>
        <dbReference type="ChEBI" id="CHEBI:78453"/>
        <dbReference type="ChEBI" id="CHEBI:78454"/>
    </reaction>
    <physiologicalReaction direction="left-to-right" evidence="27">
        <dbReference type="Rhea" id="RHEA:41813"/>
    </physiologicalReaction>
</comment>
<feature type="active site" description="Proton donor; for dehydratase activity" evidence="52">
    <location>
        <position position="1178"/>
    </location>
</feature>
<evidence type="ECO:0007829" key="58">
    <source>
        <dbReference type="PDB" id="3LCR"/>
    </source>
</evidence>
<evidence type="ECO:0000256" key="30">
    <source>
        <dbReference type="ARBA" id="ARBA00047897"/>
    </source>
</evidence>
<comment type="catalytic activity">
    <reaction evidence="44">
        <text>decanoyl-[ACP] + malonyl-[ACP] + H(+) = 3-oxododecanoyl-[ACP] + holo-[ACP] + CO2</text>
        <dbReference type="Rhea" id="RHEA:41868"/>
        <dbReference type="Rhea" id="RHEA-COMP:9623"/>
        <dbReference type="Rhea" id="RHEA-COMP:9640"/>
        <dbReference type="Rhea" id="RHEA-COMP:9641"/>
        <dbReference type="Rhea" id="RHEA-COMP:9685"/>
        <dbReference type="ChEBI" id="CHEBI:15378"/>
        <dbReference type="ChEBI" id="CHEBI:16526"/>
        <dbReference type="ChEBI" id="CHEBI:64479"/>
        <dbReference type="ChEBI" id="CHEBI:78449"/>
        <dbReference type="ChEBI" id="CHEBI:78468"/>
        <dbReference type="ChEBI" id="CHEBI:78469"/>
    </reaction>
    <physiologicalReaction direction="left-to-right" evidence="44">
        <dbReference type="Rhea" id="RHEA:41869"/>
    </physiologicalReaction>
</comment>
<evidence type="ECO:0000256" key="52">
    <source>
        <dbReference type="PROSITE-ProRule" id="PRU01363"/>
    </source>
</evidence>
<dbReference type="InterPro" id="IPR050091">
    <property type="entry name" value="PKS_NRPS_Biosynth_Enz"/>
</dbReference>
<comment type="catalytic activity">
    <reaction evidence="38">
        <text>3-oxohexanoyl-[ACP] + NADPH + H(+) = (3R)-hydroxyhexanoyl-[ACP] + NADP(+)</text>
        <dbReference type="Rhea" id="RHEA:41824"/>
        <dbReference type="Rhea" id="RHEA-COMP:9629"/>
        <dbReference type="Rhea" id="RHEA-COMP:9630"/>
        <dbReference type="ChEBI" id="CHEBI:15378"/>
        <dbReference type="ChEBI" id="CHEBI:57783"/>
        <dbReference type="ChEBI" id="CHEBI:58349"/>
        <dbReference type="ChEBI" id="CHEBI:78456"/>
        <dbReference type="ChEBI" id="CHEBI:78457"/>
    </reaction>
    <physiologicalReaction direction="left-to-right" evidence="38">
        <dbReference type="Rhea" id="RHEA:41825"/>
    </physiologicalReaction>
</comment>
<dbReference type="InterPro" id="IPR014031">
    <property type="entry name" value="Ketoacyl_synth_C"/>
</dbReference>
<keyword evidence="4" id="KW-0597">Phosphoprotein</keyword>
<dbReference type="SMART" id="SM00822">
    <property type="entry name" value="PKS_KR"/>
    <property type="match status" value="4"/>
</dbReference>
<evidence type="ECO:0000256" key="14">
    <source>
        <dbReference type="ARBA" id="ARBA00023373"/>
    </source>
</evidence>
<feature type="active site" description="Proton acceptor; for dehydratase activity" evidence="52">
    <location>
        <position position="3010"/>
    </location>
</feature>
<dbReference type="InterPro" id="IPR018201">
    <property type="entry name" value="Ketoacyl_synth_AS"/>
</dbReference>
<dbReference type="CDD" id="cd00833">
    <property type="entry name" value="PKS"/>
    <property type="match status" value="4"/>
</dbReference>
<feature type="domain" description="Carrier" evidence="54">
    <location>
        <begin position="7240"/>
        <end position="7315"/>
    </location>
</feature>
<dbReference type="InterPro" id="IPR011032">
    <property type="entry name" value="GroES-like_sf"/>
</dbReference>
<dbReference type="Pfam" id="PF00975">
    <property type="entry name" value="Thioesterase"/>
    <property type="match status" value="1"/>
</dbReference>
<dbReference type="InterPro" id="IPR001031">
    <property type="entry name" value="Thioesterase"/>
</dbReference>
<dbReference type="Pfam" id="PF08659">
    <property type="entry name" value="KR"/>
    <property type="match status" value="4"/>
</dbReference>
<dbReference type="InterPro" id="IPR049551">
    <property type="entry name" value="PKS_DH_C"/>
</dbReference>
<feature type="domain" description="PKS/mFAS DH" evidence="56">
    <location>
        <begin position="2978"/>
        <end position="3252"/>
    </location>
</feature>
<dbReference type="Pfam" id="PF16197">
    <property type="entry name" value="KAsynt_C_assoc"/>
    <property type="match status" value="4"/>
</dbReference>
<comment type="catalytic activity">
    <reaction evidence="17">
        <text>(3R)-hydroxytetradecanoyl-[ACP] = (2E)-tetradecenoyl-[ACP] + H2O</text>
        <dbReference type="Rhea" id="RHEA:41892"/>
        <dbReference type="Rhea" id="RHEA-COMP:9646"/>
        <dbReference type="Rhea" id="RHEA-COMP:9647"/>
        <dbReference type="ChEBI" id="CHEBI:15377"/>
        <dbReference type="ChEBI" id="CHEBI:78474"/>
        <dbReference type="ChEBI" id="CHEBI:78475"/>
    </reaction>
    <physiologicalReaction direction="left-to-right" evidence="17">
        <dbReference type="Rhea" id="RHEA:41893"/>
    </physiologicalReaction>
</comment>
<dbReference type="Pfam" id="PF22953">
    <property type="entry name" value="SpnB_Rossmann"/>
    <property type="match status" value="3"/>
</dbReference>
<comment type="catalytic activity">
    <reaction evidence="43">
        <text>(2E)-octadecenoyl-[ACP] + NADPH + H(+) = octadecanoyl-[ACP] + NADP(+)</text>
        <dbReference type="Rhea" id="RHEA:41928"/>
        <dbReference type="Rhea" id="RHEA-COMP:9655"/>
        <dbReference type="Rhea" id="RHEA-COMP:9656"/>
        <dbReference type="ChEBI" id="CHEBI:15378"/>
        <dbReference type="ChEBI" id="CHEBI:57783"/>
        <dbReference type="ChEBI" id="CHEBI:58349"/>
        <dbReference type="ChEBI" id="CHEBI:78489"/>
        <dbReference type="ChEBI" id="CHEBI:78495"/>
    </reaction>
    <physiologicalReaction direction="left-to-right" evidence="43">
        <dbReference type="Rhea" id="RHEA:41929"/>
    </physiologicalReaction>
</comment>
<dbReference type="Pfam" id="PF02801">
    <property type="entry name" value="Ketoacyl-synt_C"/>
    <property type="match status" value="4"/>
</dbReference>
<dbReference type="GO" id="GO:0004312">
    <property type="term" value="F:fatty acid synthase activity"/>
    <property type="evidence" value="ECO:0007669"/>
    <property type="project" value="TreeGrafter"/>
</dbReference>
<evidence type="ECO:0000256" key="13">
    <source>
        <dbReference type="ARBA" id="ARBA00023351"/>
    </source>
</evidence>
<comment type="catalytic activity">
    <reaction evidence="42">
        <text>3-oxotetradecanoyl-[ACP] + NADPH + H(+) = (3R)-hydroxytetradecanoyl-[ACP] + NADP(+)</text>
        <dbReference type="Rhea" id="RHEA:41888"/>
        <dbReference type="Rhea" id="RHEA-COMP:9645"/>
        <dbReference type="Rhea" id="RHEA-COMP:9646"/>
        <dbReference type="ChEBI" id="CHEBI:15378"/>
        <dbReference type="ChEBI" id="CHEBI:57783"/>
        <dbReference type="ChEBI" id="CHEBI:58349"/>
        <dbReference type="ChEBI" id="CHEBI:78473"/>
        <dbReference type="ChEBI" id="CHEBI:78474"/>
    </reaction>
    <physiologicalReaction direction="left-to-right" evidence="42">
        <dbReference type="Rhea" id="RHEA:41889"/>
    </physiologicalReaction>
</comment>
<comment type="catalytic activity">
    <reaction evidence="15">
        <text>(3R)-hydroxydecanoyl-[ACP] = (2E)-decenoyl-[ACP] + H2O</text>
        <dbReference type="Rhea" id="RHEA:41860"/>
        <dbReference type="Rhea" id="RHEA-COMP:9638"/>
        <dbReference type="Rhea" id="RHEA-COMP:9639"/>
        <dbReference type="ChEBI" id="CHEBI:15377"/>
        <dbReference type="ChEBI" id="CHEBI:78466"/>
        <dbReference type="ChEBI" id="CHEBI:78467"/>
    </reaction>
    <physiologicalReaction direction="left-to-right" evidence="15">
        <dbReference type="Rhea" id="RHEA:41861"/>
    </physiologicalReaction>
</comment>
<evidence type="ECO:0000256" key="25">
    <source>
        <dbReference type="ARBA" id="ARBA00047440"/>
    </source>
</evidence>
<evidence type="ECO:0000259" key="56">
    <source>
        <dbReference type="PROSITE" id="PS52019"/>
    </source>
</evidence>
<evidence type="ECO:0000256" key="33">
    <source>
        <dbReference type="ARBA" id="ARBA00048051"/>
    </source>
</evidence>
<dbReference type="InterPro" id="IPR032821">
    <property type="entry name" value="PKS_assoc"/>
</dbReference>
<dbReference type="CDD" id="cd08956">
    <property type="entry name" value="KR_3_FAS_SDR_x"/>
    <property type="match status" value="3"/>
</dbReference>
<evidence type="ECO:0000256" key="15">
    <source>
        <dbReference type="ARBA" id="ARBA00023388"/>
    </source>
</evidence>
<evidence type="ECO:0000256" key="53">
    <source>
        <dbReference type="SAM" id="MobiDB-lite"/>
    </source>
</evidence>
<feature type="active site" description="Proton donor; for dehydratase activity" evidence="52">
    <location>
        <position position="5201"/>
    </location>
</feature>
<comment type="catalytic activity">
    <reaction evidence="30">
        <text>(2E)-hexenoyl-[ACP] + NADPH + H(+) = hexanoyl-[ACP] + NADP(+)</text>
        <dbReference type="Rhea" id="RHEA:41832"/>
        <dbReference type="Rhea" id="RHEA-COMP:9631"/>
        <dbReference type="Rhea" id="RHEA-COMP:9632"/>
        <dbReference type="ChEBI" id="CHEBI:15378"/>
        <dbReference type="ChEBI" id="CHEBI:57783"/>
        <dbReference type="ChEBI" id="CHEBI:58349"/>
        <dbReference type="ChEBI" id="CHEBI:78458"/>
        <dbReference type="ChEBI" id="CHEBI:78459"/>
    </reaction>
    <physiologicalReaction direction="left-to-right" evidence="30">
        <dbReference type="Rhea" id="RHEA:41833"/>
    </physiologicalReaction>
</comment>
<dbReference type="SMART" id="SM00826">
    <property type="entry name" value="PKS_DH"/>
    <property type="match status" value="3"/>
</dbReference>
<evidence type="ECO:0000256" key="27">
    <source>
        <dbReference type="ARBA" id="ARBA00047500"/>
    </source>
</evidence>
<dbReference type="PANTHER" id="PTHR43775">
    <property type="entry name" value="FATTY ACID SYNTHASE"/>
    <property type="match status" value="1"/>
</dbReference>
<evidence type="ECO:0000256" key="31">
    <source>
        <dbReference type="ARBA" id="ARBA00047953"/>
    </source>
</evidence>
<evidence type="ECO:0000256" key="41">
    <source>
        <dbReference type="ARBA" id="ARBA00048704"/>
    </source>
</evidence>
<evidence type="ECO:0000259" key="55">
    <source>
        <dbReference type="PROSITE" id="PS52004"/>
    </source>
</evidence>
<dbReference type="Gene3D" id="3.30.70.3290">
    <property type="match status" value="4"/>
</dbReference>
<comment type="catalytic activity">
    <reaction evidence="16">
        <text>a (3R)-hydroxyacyl-[ACP] = a (2E)-enoyl-[ACP] + H2O</text>
        <dbReference type="Rhea" id="RHEA:13097"/>
        <dbReference type="Rhea" id="RHEA-COMP:9925"/>
        <dbReference type="Rhea" id="RHEA-COMP:9945"/>
        <dbReference type="ChEBI" id="CHEBI:15377"/>
        <dbReference type="ChEBI" id="CHEBI:78784"/>
        <dbReference type="ChEBI" id="CHEBI:78827"/>
        <dbReference type="EC" id="4.2.1.59"/>
    </reaction>
    <physiologicalReaction direction="left-to-right" evidence="16">
        <dbReference type="Rhea" id="RHEA:13098"/>
    </physiologicalReaction>
</comment>
<evidence type="ECO:0000256" key="49">
    <source>
        <dbReference type="ARBA" id="ARBA00049449"/>
    </source>
</evidence>
<keyword evidence="5" id="KW-0808">Transferase</keyword>
<dbReference type="Pfam" id="PF18369">
    <property type="entry name" value="PKS_DE"/>
    <property type="match status" value="1"/>
</dbReference>
<dbReference type="SUPFAM" id="SSF53901">
    <property type="entry name" value="Thiolase-like"/>
    <property type="match status" value="4"/>
</dbReference>
<evidence type="ECO:0000256" key="4">
    <source>
        <dbReference type="ARBA" id="ARBA00022553"/>
    </source>
</evidence>
<evidence type="ECO:0000256" key="28">
    <source>
        <dbReference type="ARBA" id="ARBA00047578"/>
    </source>
</evidence>
<comment type="pathway">
    <text evidence="2">Lipid metabolism.</text>
</comment>
<evidence type="ECO:0000256" key="11">
    <source>
        <dbReference type="ARBA" id="ARBA00023315"/>
    </source>
</evidence>
<evidence type="ECO:0000256" key="42">
    <source>
        <dbReference type="ARBA" id="ARBA00048935"/>
    </source>
</evidence>
<dbReference type="GO" id="GO:0006633">
    <property type="term" value="P:fatty acid biosynthetic process"/>
    <property type="evidence" value="ECO:0007669"/>
    <property type="project" value="InterPro"/>
</dbReference>
<comment type="catalytic activity">
    <reaction evidence="18">
        <text>(3R)-hydroxyoctadecanoyl-[ACP] = (2E)-octadecenoyl-[ACP] + H2O</text>
        <dbReference type="Rhea" id="RHEA:41924"/>
        <dbReference type="Rhea" id="RHEA-COMP:9654"/>
        <dbReference type="Rhea" id="RHEA-COMP:9655"/>
        <dbReference type="ChEBI" id="CHEBI:15377"/>
        <dbReference type="ChEBI" id="CHEBI:78488"/>
        <dbReference type="ChEBI" id="CHEBI:78489"/>
    </reaction>
    <physiologicalReaction direction="left-to-right" evidence="18">
        <dbReference type="Rhea" id="RHEA:41925"/>
    </physiologicalReaction>
</comment>
<keyword evidence="3" id="KW-0596">Phosphopantetheine</keyword>
<dbReference type="SUPFAM" id="SSF51735">
    <property type="entry name" value="NAD(P)-binding Rossmann-fold domains"/>
    <property type="match status" value="10"/>
</dbReference>
<dbReference type="GO" id="GO:0019171">
    <property type="term" value="F:(3R)-hydroxyacyl-[acyl-carrier-protein] dehydratase activity"/>
    <property type="evidence" value="ECO:0007669"/>
    <property type="project" value="UniProtKB-EC"/>
</dbReference>
<dbReference type="Gene3D" id="6.10.140.1830">
    <property type="match status" value="1"/>
</dbReference>
<dbReference type="FunFam" id="3.90.180.10:FF:000032">
    <property type="entry name" value="Probable polyketide synthase pks1"/>
    <property type="match status" value="1"/>
</dbReference>
<evidence type="ECO:0000256" key="29">
    <source>
        <dbReference type="ARBA" id="ARBA00047810"/>
    </source>
</evidence>
<organism evidence="57">
    <name type="scientific">Streptomyces sp. CK4412</name>
    <dbReference type="NCBI Taxonomy" id="404220"/>
    <lineage>
        <taxon>Bacteria</taxon>
        <taxon>Bacillati</taxon>
        <taxon>Actinomycetota</taxon>
        <taxon>Actinomycetes</taxon>
        <taxon>Kitasatosporales</taxon>
        <taxon>Streptomycetaceae</taxon>
        <taxon>Streptomyces</taxon>
    </lineage>
</organism>
<dbReference type="GO" id="GO:0004316">
    <property type="term" value="F:3-oxoacyl-[acyl-carrier-protein] reductase (NADPH) activity"/>
    <property type="evidence" value="ECO:0007669"/>
    <property type="project" value="UniProtKB-EC"/>
</dbReference>
<comment type="catalytic activity">
    <reaction evidence="34">
        <text>(2E)-dodecenoyl-[ACP] + NADPH + H(+) = dodecanoyl-[ACP] + NADP(+)</text>
        <dbReference type="Rhea" id="RHEA:41880"/>
        <dbReference type="Rhea" id="RHEA-COMP:9643"/>
        <dbReference type="Rhea" id="RHEA-COMP:9644"/>
        <dbReference type="ChEBI" id="CHEBI:15378"/>
        <dbReference type="ChEBI" id="CHEBI:57783"/>
        <dbReference type="ChEBI" id="CHEBI:58349"/>
        <dbReference type="ChEBI" id="CHEBI:65264"/>
        <dbReference type="ChEBI" id="CHEBI:78472"/>
    </reaction>
    <physiologicalReaction direction="left-to-right" evidence="34">
        <dbReference type="Rhea" id="RHEA:41881"/>
    </physiologicalReaction>
</comment>
<feature type="domain" description="Ketosynthase family 3 (KS3)" evidence="55">
    <location>
        <begin position="77"/>
        <end position="502"/>
    </location>
</feature>
<dbReference type="SMART" id="SM01294">
    <property type="entry name" value="PKS_PP_betabranch"/>
    <property type="match status" value="4"/>
</dbReference>
<evidence type="ECO:0000256" key="21">
    <source>
        <dbReference type="ARBA" id="ARBA00023442"/>
    </source>
</evidence>
<comment type="catalytic activity">
    <reaction evidence="13">
        <text>(3R)-hydroxydodecanoyl-[ACP] = (2E)-dodecenoyl-[ACP] + H2O</text>
        <dbReference type="Rhea" id="RHEA:41876"/>
        <dbReference type="Rhea" id="RHEA-COMP:9642"/>
        <dbReference type="Rhea" id="RHEA-COMP:9643"/>
        <dbReference type="ChEBI" id="CHEBI:15377"/>
        <dbReference type="ChEBI" id="CHEBI:78470"/>
        <dbReference type="ChEBI" id="CHEBI:78472"/>
    </reaction>
    <physiologicalReaction direction="left-to-right" evidence="13">
        <dbReference type="Rhea" id="RHEA:41877"/>
    </physiologicalReaction>
</comment>
<reference evidence="57" key="1">
    <citation type="submission" date="2006-09" db="EMBL/GenBank/DDBJ databases">
        <authorList>
            <person name="Choi S.-S."/>
            <person name="Sherman D.H."/>
            <person name="Kim E.-S."/>
        </authorList>
    </citation>
    <scope>NUCLEOTIDE SEQUENCE</scope>
    <source>
        <strain evidence="57">CK4412</strain>
    </source>
</reference>
<evidence type="ECO:0000256" key="10">
    <source>
        <dbReference type="ARBA" id="ARBA00023268"/>
    </source>
</evidence>
<dbReference type="Gene3D" id="3.40.47.10">
    <property type="match status" value="4"/>
</dbReference>
<comment type="catalytic activity">
    <reaction evidence="20">
        <text>(3R)-hydroxybutanoyl-[ACP] = (2E)-butenoyl-[ACP] + H2O</text>
        <dbReference type="Rhea" id="RHEA:41808"/>
        <dbReference type="Rhea" id="RHEA-COMP:9626"/>
        <dbReference type="Rhea" id="RHEA-COMP:9627"/>
        <dbReference type="ChEBI" id="CHEBI:15377"/>
        <dbReference type="ChEBI" id="CHEBI:78451"/>
        <dbReference type="ChEBI" id="CHEBI:78453"/>
    </reaction>
    <physiologicalReaction direction="left-to-right" evidence="20">
        <dbReference type="Rhea" id="RHEA:41809"/>
    </physiologicalReaction>
</comment>
<evidence type="ECO:0000256" key="37">
    <source>
        <dbReference type="ARBA" id="ARBA00048506"/>
    </source>
</evidence>
<comment type="catalytic activity">
    <reaction evidence="40">
        <text>holo-[ACP] + acetyl-CoA = acetyl-[ACP] + CoA</text>
        <dbReference type="Rhea" id="RHEA:41788"/>
        <dbReference type="Rhea" id="RHEA-COMP:9621"/>
        <dbReference type="Rhea" id="RHEA-COMP:9685"/>
        <dbReference type="ChEBI" id="CHEBI:57287"/>
        <dbReference type="ChEBI" id="CHEBI:57288"/>
        <dbReference type="ChEBI" id="CHEBI:64479"/>
        <dbReference type="ChEBI" id="CHEBI:78446"/>
        <dbReference type="EC" id="2.3.1.38"/>
    </reaction>
    <physiologicalReaction direction="left-to-right" evidence="40">
        <dbReference type="Rhea" id="RHEA:41789"/>
    </physiologicalReaction>
</comment>
<feature type="domain" description="Carrier" evidence="54">
    <location>
        <begin position="5735"/>
        <end position="5810"/>
    </location>
</feature>
<feature type="active site" description="Proton acceptor; for dehydratase activity" evidence="52">
    <location>
        <position position="5040"/>
    </location>
</feature>
<dbReference type="InterPro" id="IPR036291">
    <property type="entry name" value="NAD(P)-bd_dom_sf"/>
</dbReference>
<feature type="domain" description="Ketosynthase family 3 (KS3)" evidence="55">
    <location>
        <begin position="4119"/>
        <end position="4545"/>
    </location>
</feature>
<evidence type="ECO:0000256" key="43">
    <source>
        <dbReference type="ARBA" id="ARBA00049019"/>
    </source>
</evidence>
<dbReference type="SUPFAM" id="SSF55048">
    <property type="entry name" value="Probable ACP-binding domain of malonyl-CoA ACP transacylase"/>
    <property type="match status" value="4"/>
</dbReference>
<name>A4KCE5_9ACTN</name>
<comment type="catalytic activity">
    <reaction evidence="33">
        <text>hexadecanoyl-[ACP] + malonyl-[ACP] + H(+) = 3-oxooctadecanoyl-[ACP] + holo-[ACP] + CO2</text>
        <dbReference type="Rhea" id="RHEA:41916"/>
        <dbReference type="Rhea" id="RHEA-COMP:9623"/>
        <dbReference type="Rhea" id="RHEA-COMP:9652"/>
        <dbReference type="Rhea" id="RHEA-COMP:9653"/>
        <dbReference type="Rhea" id="RHEA-COMP:9685"/>
        <dbReference type="ChEBI" id="CHEBI:15378"/>
        <dbReference type="ChEBI" id="CHEBI:16526"/>
        <dbReference type="ChEBI" id="CHEBI:64479"/>
        <dbReference type="ChEBI" id="CHEBI:78449"/>
        <dbReference type="ChEBI" id="CHEBI:78483"/>
        <dbReference type="ChEBI" id="CHEBI:78487"/>
    </reaction>
    <physiologicalReaction direction="left-to-right" evidence="33">
        <dbReference type="Rhea" id="RHEA:41917"/>
    </physiologicalReaction>
</comment>
<comment type="catalytic activity">
    <reaction evidence="12">
        <text>(3R)-hydroxyoctanoyl-[ACP] = (2E)-octenoyl-[ACP] + H2O</text>
        <dbReference type="Rhea" id="RHEA:41844"/>
        <dbReference type="Rhea" id="RHEA-COMP:9634"/>
        <dbReference type="Rhea" id="RHEA-COMP:9635"/>
        <dbReference type="ChEBI" id="CHEBI:15377"/>
        <dbReference type="ChEBI" id="CHEBI:78461"/>
        <dbReference type="ChEBI" id="CHEBI:78462"/>
    </reaction>
    <physiologicalReaction direction="left-to-right" evidence="12">
        <dbReference type="Rhea" id="RHEA:41845"/>
    </physiologicalReaction>
</comment>
<evidence type="ECO:0000256" key="23">
    <source>
        <dbReference type="ARBA" id="ARBA00047394"/>
    </source>
</evidence>
<comment type="catalytic activity">
    <reaction evidence="36">
        <text>(2E)-octenoyl-[ACP] + NADPH + H(+) = octanoyl-[ACP] + NADP(+)</text>
        <dbReference type="Rhea" id="RHEA:41848"/>
        <dbReference type="Rhea" id="RHEA-COMP:9635"/>
        <dbReference type="Rhea" id="RHEA-COMP:9636"/>
        <dbReference type="ChEBI" id="CHEBI:15378"/>
        <dbReference type="ChEBI" id="CHEBI:57783"/>
        <dbReference type="ChEBI" id="CHEBI:58349"/>
        <dbReference type="ChEBI" id="CHEBI:78462"/>
        <dbReference type="ChEBI" id="CHEBI:78463"/>
    </reaction>
    <physiologicalReaction direction="left-to-right" evidence="36">
        <dbReference type="Rhea" id="RHEA:41849"/>
    </physiologicalReaction>
</comment>
<feature type="domain" description="PKS/mFAS DH" evidence="56">
    <location>
        <begin position="5008"/>
        <end position="5300"/>
    </location>
</feature>
<comment type="catalytic activity">
    <reaction evidence="22">
        <text>3-oxooctadecanoyl-[ACP] + NADPH + H(+) = (3R)-hydroxyoctadecanoyl-[ACP] + NADP(+)</text>
        <dbReference type="Rhea" id="RHEA:41920"/>
        <dbReference type="Rhea" id="RHEA-COMP:9653"/>
        <dbReference type="Rhea" id="RHEA-COMP:9654"/>
        <dbReference type="ChEBI" id="CHEBI:15378"/>
        <dbReference type="ChEBI" id="CHEBI:57783"/>
        <dbReference type="ChEBI" id="CHEBI:58349"/>
        <dbReference type="ChEBI" id="CHEBI:78487"/>
        <dbReference type="ChEBI" id="CHEBI:78488"/>
    </reaction>
    <physiologicalReaction direction="left-to-right" evidence="22">
        <dbReference type="Rhea" id="RHEA:41921"/>
    </physiologicalReaction>
</comment>
<protein>
    <submittedName>
        <fullName evidence="57">Tautomycetin biosynthetic PKS</fullName>
    </submittedName>
</protein>
<feature type="region of interest" description="C-terminal hotdog fold" evidence="52">
    <location>
        <begin position="3115"/>
        <end position="3252"/>
    </location>
</feature>
<dbReference type="Gene3D" id="3.40.50.720">
    <property type="entry name" value="NAD(P)-binding Rossmann-like Domain"/>
    <property type="match status" value="6"/>
</dbReference>
<dbReference type="PROSITE" id="PS52019">
    <property type="entry name" value="PKS_MFAS_DH"/>
    <property type="match status" value="3"/>
</dbReference>
<comment type="catalytic activity">
    <reaction evidence="51">
        <text>octanoyl-[ACP] + malonyl-[ACP] + H(+) = 3-oxodecanoyl-[ACP] + holo-[ACP] + CO2</text>
        <dbReference type="Rhea" id="RHEA:41852"/>
        <dbReference type="Rhea" id="RHEA-COMP:9623"/>
        <dbReference type="Rhea" id="RHEA-COMP:9636"/>
        <dbReference type="Rhea" id="RHEA-COMP:9637"/>
        <dbReference type="Rhea" id="RHEA-COMP:9685"/>
        <dbReference type="ChEBI" id="CHEBI:15378"/>
        <dbReference type="ChEBI" id="CHEBI:16526"/>
        <dbReference type="ChEBI" id="CHEBI:64479"/>
        <dbReference type="ChEBI" id="CHEBI:78449"/>
        <dbReference type="ChEBI" id="CHEBI:78463"/>
        <dbReference type="ChEBI" id="CHEBI:78464"/>
    </reaction>
    <physiologicalReaction direction="left-to-right" evidence="51">
        <dbReference type="Rhea" id="RHEA:41853"/>
    </physiologicalReaction>
</comment>
<feature type="region of interest" description="N-terminal hotdog fold" evidence="52">
    <location>
        <begin position="5008"/>
        <end position="5128"/>
    </location>
</feature>
<dbReference type="Pfam" id="PF00109">
    <property type="entry name" value="ketoacyl-synt"/>
    <property type="match status" value="4"/>
</dbReference>
<comment type="catalytic activity">
    <reaction evidence="28">
        <text>dodecanoyl-[ACP] + malonyl-[ACP] + H(+) = 3-oxotetradecanoyl-[ACP] + holo-[ACP] + CO2</text>
        <dbReference type="Rhea" id="RHEA:41884"/>
        <dbReference type="Rhea" id="RHEA-COMP:9623"/>
        <dbReference type="Rhea" id="RHEA-COMP:9644"/>
        <dbReference type="Rhea" id="RHEA-COMP:9645"/>
        <dbReference type="Rhea" id="RHEA-COMP:9685"/>
        <dbReference type="ChEBI" id="CHEBI:15378"/>
        <dbReference type="ChEBI" id="CHEBI:16526"/>
        <dbReference type="ChEBI" id="CHEBI:64479"/>
        <dbReference type="ChEBI" id="CHEBI:65264"/>
        <dbReference type="ChEBI" id="CHEBI:78449"/>
        <dbReference type="ChEBI" id="CHEBI:78473"/>
    </reaction>
    <physiologicalReaction direction="left-to-right" evidence="28">
        <dbReference type="Rhea" id="RHEA:41885"/>
    </physiologicalReaction>
</comment>
<dbReference type="SMR" id="A4KCE5"/>
<dbReference type="InterPro" id="IPR020802">
    <property type="entry name" value="TesA-like"/>
</dbReference>
<comment type="catalytic activity">
    <reaction evidence="23">
        <text>hexanoyl-[ACP] + malonyl-[ACP] + H(+) = 3-oxooctanoyl-[ACP] + holo-[ACP] + CO2</text>
        <dbReference type="Rhea" id="RHEA:41836"/>
        <dbReference type="Rhea" id="RHEA-COMP:9623"/>
        <dbReference type="Rhea" id="RHEA-COMP:9632"/>
        <dbReference type="Rhea" id="RHEA-COMP:9633"/>
        <dbReference type="Rhea" id="RHEA-COMP:9685"/>
        <dbReference type="ChEBI" id="CHEBI:15378"/>
        <dbReference type="ChEBI" id="CHEBI:16526"/>
        <dbReference type="ChEBI" id="CHEBI:64479"/>
        <dbReference type="ChEBI" id="CHEBI:78449"/>
        <dbReference type="ChEBI" id="CHEBI:78459"/>
        <dbReference type="ChEBI" id="CHEBI:78460"/>
    </reaction>
    <physiologicalReaction direction="left-to-right" evidence="23">
        <dbReference type="Rhea" id="RHEA:41837"/>
    </physiologicalReaction>
</comment>
<dbReference type="InterPro" id="IPR001227">
    <property type="entry name" value="Ac_transferase_dom_sf"/>
</dbReference>
<dbReference type="Gene3D" id="3.90.180.10">
    <property type="entry name" value="Medium-chain alcohol dehydrogenases, catalytic domain"/>
    <property type="match status" value="2"/>
</dbReference>
<evidence type="ECO:0000256" key="22">
    <source>
        <dbReference type="ARBA" id="ARBA00047300"/>
    </source>
</evidence>
<dbReference type="SUPFAM" id="SSF47336">
    <property type="entry name" value="ACP-like"/>
    <property type="match status" value="3"/>
</dbReference>
<comment type="catalytic activity">
    <reaction evidence="29">
        <text>(2E)-hexadecenoyl-[ACP] + NADPH + H(+) = hexadecanoyl-[ACP] + NADP(+)</text>
        <dbReference type="Rhea" id="RHEA:41912"/>
        <dbReference type="Rhea" id="RHEA-COMP:9651"/>
        <dbReference type="Rhea" id="RHEA-COMP:9652"/>
        <dbReference type="ChEBI" id="CHEBI:15378"/>
        <dbReference type="ChEBI" id="CHEBI:57783"/>
        <dbReference type="ChEBI" id="CHEBI:58349"/>
        <dbReference type="ChEBI" id="CHEBI:78481"/>
        <dbReference type="ChEBI" id="CHEBI:78483"/>
    </reaction>
    <physiologicalReaction direction="left-to-right" evidence="29">
        <dbReference type="Rhea" id="RHEA:41913"/>
    </physiologicalReaction>
</comment>
<dbReference type="PANTHER" id="PTHR43775:SF51">
    <property type="entry name" value="INACTIVE PHENOLPHTHIOCEROL SYNTHESIS POLYKETIDE SYNTHASE TYPE I PKS1-RELATED"/>
    <property type="match status" value="1"/>
</dbReference>
<evidence type="ECO:0000256" key="6">
    <source>
        <dbReference type="ARBA" id="ARBA00022799"/>
    </source>
</evidence>
<dbReference type="SUPFAM" id="SSF52151">
    <property type="entry name" value="FabD/lysophospholipase-like"/>
    <property type="match status" value="4"/>
</dbReference>
<dbReference type="InterPro" id="IPR020807">
    <property type="entry name" value="PKS_DH"/>
</dbReference>
<dbReference type="PROSITE" id="PS00606">
    <property type="entry name" value="KS3_1"/>
    <property type="match status" value="4"/>
</dbReference>
<dbReference type="Pfam" id="PF13602">
    <property type="entry name" value="ADH_zinc_N_2"/>
    <property type="match status" value="2"/>
</dbReference>
<comment type="pathway">
    <text evidence="1">Antibiotic biosynthesis.</text>
</comment>
<evidence type="ECO:0000256" key="7">
    <source>
        <dbReference type="ARBA" id="ARBA00022898"/>
    </source>
</evidence>
<evidence type="ECO:0000256" key="50">
    <source>
        <dbReference type="ARBA" id="ARBA00049521"/>
    </source>
</evidence>
<dbReference type="InterPro" id="IPR013968">
    <property type="entry name" value="PKS_KR"/>
</dbReference>
<dbReference type="GO" id="GO:0016297">
    <property type="term" value="F:fatty acyl-[ACP] hydrolase activity"/>
    <property type="evidence" value="ECO:0007669"/>
    <property type="project" value="UniProtKB-EC"/>
</dbReference>
<feature type="active site" description="Proton acceptor; for dehydratase activity" evidence="52">
    <location>
        <position position="1009"/>
    </location>
</feature>
<dbReference type="SMART" id="SM00827">
    <property type="entry name" value="PKS_AT"/>
    <property type="match status" value="4"/>
</dbReference>
<evidence type="ECO:0000259" key="54">
    <source>
        <dbReference type="PROSITE" id="PS50075"/>
    </source>
</evidence>
<dbReference type="Gene3D" id="1.10.1200.10">
    <property type="entry name" value="ACP-like"/>
    <property type="match status" value="4"/>
</dbReference>
<keyword evidence="6" id="KW-0702">S-nitrosylation</keyword>
<evidence type="ECO:0000256" key="35">
    <source>
        <dbReference type="ARBA" id="ARBA00048289"/>
    </source>
</evidence>
<dbReference type="NCBIfam" id="NF045894">
    <property type="entry name" value="PKS_plus_SDR"/>
    <property type="match status" value="1"/>
</dbReference>
<feature type="region of interest" description="C-terminal hotdog fold" evidence="52">
    <location>
        <begin position="5144"/>
        <end position="5300"/>
    </location>
</feature>
<dbReference type="InterPro" id="IPR020841">
    <property type="entry name" value="PKS_Beta-ketoAc_synthase_dom"/>
</dbReference>
<keyword evidence="10" id="KW-0511">Multifunctional enzyme</keyword>
<keyword evidence="7" id="KW-0663">Pyridoxal phosphate</keyword>
<dbReference type="SUPFAM" id="SSF53474">
    <property type="entry name" value="alpha/beta-Hydrolases"/>
    <property type="match status" value="1"/>
</dbReference>
<comment type="catalytic activity">
    <reaction evidence="46">
        <text>3-oxododecanoyl-[ACP] + NADPH + H(+) = (3R)-hydroxydodecanoyl-[ACP] + NADP(+)</text>
        <dbReference type="Rhea" id="RHEA:41872"/>
        <dbReference type="Rhea" id="RHEA-COMP:9641"/>
        <dbReference type="Rhea" id="RHEA-COMP:9642"/>
        <dbReference type="ChEBI" id="CHEBI:15378"/>
        <dbReference type="ChEBI" id="CHEBI:57783"/>
        <dbReference type="ChEBI" id="CHEBI:58349"/>
        <dbReference type="ChEBI" id="CHEBI:78469"/>
        <dbReference type="ChEBI" id="CHEBI:78470"/>
    </reaction>
    <physiologicalReaction direction="left-to-right" evidence="46">
        <dbReference type="Rhea" id="RHEA:41873"/>
    </physiologicalReaction>
</comment>
<feature type="region of interest" description="Disordered" evidence="53">
    <location>
        <begin position="6257"/>
        <end position="6276"/>
    </location>
</feature>
<evidence type="ECO:0000256" key="5">
    <source>
        <dbReference type="ARBA" id="ARBA00022679"/>
    </source>
</evidence>
<dbReference type="InterPro" id="IPR057326">
    <property type="entry name" value="KR_dom"/>
</dbReference>
<evidence type="ECO:0000256" key="45">
    <source>
        <dbReference type="ARBA" id="ARBA00049171"/>
    </source>
</evidence>
<keyword evidence="9" id="KW-0456">Lyase</keyword>
<comment type="catalytic activity">
    <reaction evidence="19">
        <text>(3R)-hydroxyhexadecanoyl-[ACP] = (2E)-hexadecenoyl-[ACP] + H2O</text>
        <dbReference type="Rhea" id="RHEA:41908"/>
        <dbReference type="Rhea" id="RHEA-COMP:9650"/>
        <dbReference type="Rhea" id="RHEA-COMP:9651"/>
        <dbReference type="ChEBI" id="CHEBI:15377"/>
        <dbReference type="ChEBI" id="CHEBI:78480"/>
        <dbReference type="ChEBI" id="CHEBI:78481"/>
    </reaction>
    <physiologicalReaction direction="left-to-right" evidence="19">
        <dbReference type="Rhea" id="RHEA:41909"/>
    </physiologicalReaction>
</comment>
<dbReference type="PROSITE" id="PS52004">
    <property type="entry name" value="KS3_2"/>
    <property type="match status" value="4"/>
</dbReference>
<reference evidence="58" key="3">
    <citation type="journal article" date="2010" name="Angew. Chem. Int. Ed.">
        <title>Biochemical and structural characterization of the tautomycetin thioesterase: analysis of a stereoselective polyketide hydrolase.</title>
        <authorList>
            <person name="Scaglione J.B."/>
            <person name="Akey D.L."/>
            <person name="Sullivan R."/>
            <person name="Kittendorf J.D."/>
            <person name="Rath C.M."/>
            <person name="Kim E.S."/>
            <person name="Smith J.L."/>
            <person name="Sherman D.H."/>
        </authorList>
    </citation>
    <scope>X-RAY CRYSTALLOGRAPHY (2.00 ANGSTROMS) OF 7326-7620</scope>
</reference>
<evidence type="ECO:0000256" key="12">
    <source>
        <dbReference type="ARBA" id="ARBA00023332"/>
    </source>
</evidence>
<dbReference type="FunFam" id="3.40.366.10:FF:000002">
    <property type="entry name" value="Probable polyketide synthase 2"/>
    <property type="match status" value="1"/>
</dbReference>
<keyword evidence="11" id="KW-0012">Acyltransferase</keyword>
<dbReference type="PROSITE" id="PS00012">
    <property type="entry name" value="PHOSPHOPANTETHEINE"/>
    <property type="match status" value="2"/>
</dbReference>
<dbReference type="FunFam" id="3.40.47.10:FF:000019">
    <property type="entry name" value="Polyketide synthase type I"/>
    <property type="match status" value="4"/>
</dbReference>
<dbReference type="Pfam" id="PF08240">
    <property type="entry name" value="ADH_N"/>
    <property type="match status" value="2"/>
</dbReference>
<dbReference type="PROSITE" id="PS01162">
    <property type="entry name" value="QOR_ZETA_CRYSTAL"/>
    <property type="match status" value="2"/>
</dbReference>
<evidence type="ECO:0000256" key="39">
    <source>
        <dbReference type="ARBA" id="ARBA00048650"/>
    </source>
</evidence>
<comment type="catalytic activity">
    <reaction evidence="37">
        <text>a fatty acyl-[ACP] + malonyl-[ACP] + H(+) = a 3-oxoacyl-[ACP] + holo-[ACP] + CO2</text>
        <dbReference type="Rhea" id="RHEA:22836"/>
        <dbReference type="Rhea" id="RHEA-COMP:9623"/>
        <dbReference type="Rhea" id="RHEA-COMP:9685"/>
        <dbReference type="Rhea" id="RHEA-COMP:9916"/>
        <dbReference type="Rhea" id="RHEA-COMP:14125"/>
        <dbReference type="ChEBI" id="CHEBI:15378"/>
        <dbReference type="ChEBI" id="CHEBI:16526"/>
        <dbReference type="ChEBI" id="CHEBI:64479"/>
        <dbReference type="ChEBI" id="CHEBI:78449"/>
        <dbReference type="ChEBI" id="CHEBI:78776"/>
        <dbReference type="ChEBI" id="CHEBI:138651"/>
        <dbReference type="EC" id="2.3.1.41"/>
    </reaction>
    <physiologicalReaction direction="left-to-right" evidence="37">
        <dbReference type="Rhea" id="RHEA:22837"/>
    </physiologicalReaction>
</comment>
<dbReference type="InterPro" id="IPR006162">
    <property type="entry name" value="Ppantetheine_attach_site"/>
</dbReference>
<dbReference type="Gene3D" id="3.40.366.10">
    <property type="entry name" value="Malonyl-Coenzyme A Acyl Carrier Protein, domain 2"/>
    <property type="match status" value="4"/>
</dbReference>
<evidence type="ECO:0000256" key="26">
    <source>
        <dbReference type="ARBA" id="ARBA00047451"/>
    </source>
</evidence>
<dbReference type="GO" id="GO:0008270">
    <property type="term" value="F:zinc ion binding"/>
    <property type="evidence" value="ECO:0007669"/>
    <property type="project" value="InterPro"/>
</dbReference>
<dbReference type="SMART" id="SM00823">
    <property type="entry name" value="PKS_PP"/>
    <property type="match status" value="4"/>
</dbReference>
<evidence type="ECO:0000256" key="20">
    <source>
        <dbReference type="ARBA" id="ARBA00023402"/>
    </source>
</evidence>
<dbReference type="PDBsum" id="3LCR"/>
<dbReference type="InterPro" id="IPR009081">
    <property type="entry name" value="PP-bd_ACP"/>
</dbReference>
<evidence type="ECO:0000256" key="24">
    <source>
        <dbReference type="ARBA" id="ARBA00047400"/>
    </source>
</evidence>
<dbReference type="Gene3D" id="3.10.129.110">
    <property type="entry name" value="Polyketide synthase dehydratase"/>
    <property type="match status" value="3"/>
</dbReference>
<dbReference type="PROSITE" id="PS50075">
    <property type="entry name" value="CARRIER"/>
    <property type="match status" value="4"/>
</dbReference>
<dbReference type="InterPro" id="IPR029058">
    <property type="entry name" value="AB_hydrolase_fold"/>
</dbReference>
<evidence type="ECO:0000256" key="47">
    <source>
        <dbReference type="ARBA" id="ARBA00049414"/>
    </source>
</evidence>
<evidence type="ECO:0000256" key="36">
    <source>
        <dbReference type="ARBA" id="ARBA00048420"/>
    </source>
</evidence>
<evidence type="ECO:0000256" key="40">
    <source>
        <dbReference type="ARBA" id="ARBA00048691"/>
    </source>
</evidence>
<dbReference type="GO" id="GO:0004313">
    <property type="term" value="F:[acyl-carrier-protein] S-acetyltransferase activity"/>
    <property type="evidence" value="ECO:0007669"/>
    <property type="project" value="UniProtKB-EC"/>
</dbReference>
<evidence type="ECO:0000256" key="51">
    <source>
        <dbReference type="ARBA" id="ARBA00049533"/>
    </source>
</evidence>